<dbReference type="EMBL" id="QORO01000001">
    <property type="protein sequence ID" value="RCK61219.1"/>
    <property type="molecule type" value="Genomic_DNA"/>
</dbReference>
<name>A0A367Y6F5_9MICO</name>
<keyword evidence="5" id="KW-1185">Reference proteome</keyword>
<feature type="transmembrane region" description="Helical" evidence="2">
    <location>
        <begin position="34"/>
        <end position="52"/>
    </location>
</feature>
<comment type="similarity">
    <text evidence="1">Belongs to the peptidase A24 family.</text>
</comment>
<evidence type="ECO:0000256" key="1">
    <source>
        <dbReference type="ARBA" id="ARBA00005801"/>
    </source>
</evidence>
<organism evidence="4 5">
    <name type="scientific">Microbacterium sorbitolivorans</name>
    <dbReference type="NCBI Taxonomy" id="1867410"/>
    <lineage>
        <taxon>Bacteria</taxon>
        <taxon>Bacillati</taxon>
        <taxon>Actinomycetota</taxon>
        <taxon>Actinomycetes</taxon>
        <taxon>Micrococcales</taxon>
        <taxon>Microbacteriaceae</taxon>
        <taxon>Microbacterium</taxon>
    </lineage>
</organism>
<evidence type="ECO:0000313" key="4">
    <source>
        <dbReference type="EMBL" id="RCK61219.1"/>
    </source>
</evidence>
<keyword evidence="2" id="KW-0812">Transmembrane</keyword>
<evidence type="ECO:0000259" key="3">
    <source>
        <dbReference type="Pfam" id="PF01478"/>
    </source>
</evidence>
<dbReference type="Pfam" id="PF01478">
    <property type="entry name" value="Peptidase_A24"/>
    <property type="match status" value="1"/>
</dbReference>
<gene>
    <name evidence="4" type="ORF">DTO57_00765</name>
</gene>
<dbReference type="Proteomes" id="UP000253508">
    <property type="component" value="Unassembled WGS sequence"/>
</dbReference>
<feature type="transmembrane region" description="Helical" evidence="2">
    <location>
        <begin position="134"/>
        <end position="153"/>
    </location>
</feature>
<keyword evidence="2" id="KW-1133">Transmembrane helix</keyword>
<feature type="domain" description="Prepilin type IV endopeptidase peptidase" evidence="3">
    <location>
        <begin position="15"/>
        <end position="120"/>
    </location>
</feature>
<evidence type="ECO:0000313" key="5">
    <source>
        <dbReference type="Proteomes" id="UP000253508"/>
    </source>
</evidence>
<dbReference type="InterPro" id="IPR050882">
    <property type="entry name" value="Prepilin_peptidase/N-MTase"/>
</dbReference>
<dbReference type="Gene3D" id="1.20.120.1220">
    <property type="match status" value="1"/>
</dbReference>
<dbReference type="AlphaFoldDB" id="A0A367Y6F5"/>
<keyword evidence="2" id="KW-0472">Membrane</keyword>
<dbReference type="InterPro" id="IPR000045">
    <property type="entry name" value="Prepilin_IV_endopep_pep"/>
</dbReference>
<dbReference type="PANTHER" id="PTHR30487:SF0">
    <property type="entry name" value="PREPILIN LEADER PEPTIDASE_N-METHYLTRANSFERASE-RELATED"/>
    <property type="match status" value="1"/>
</dbReference>
<dbReference type="GO" id="GO:0004190">
    <property type="term" value="F:aspartic-type endopeptidase activity"/>
    <property type="evidence" value="ECO:0007669"/>
    <property type="project" value="InterPro"/>
</dbReference>
<dbReference type="PANTHER" id="PTHR30487">
    <property type="entry name" value="TYPE 4 PREPILIN-LIKE PROTEINS LEADER PEPTIDE-PROCESSING ENZYME"/>
    <property type="match status" value="1"/>
</dbReference>
<dbReference type="RefSeq" id="WP_114116327.1">
    <property type="nucleotide sequence ID" value="NZ_BMHU01000001.1"/>
</dbReference>
<reference evidence="4 5" key="1">
    <citation type="submission" date="2018-07" db="EMBL/GenBank/DDBJ databases">
        <title>Microbacterium endoborsara sp. nov., a novel actinobacterium isolated from Borszczowia aralocaspica.</title>
        <authorList>
            <person name="An D."/>
        </authorList>
    </citation>
    <scope>NUCLEOTIDE SEQUENCE [LARGE SCALE GENOMIC DNA]</scope>
    <source>
        <strain evidence="4 5">C1.15228</strain>
    </source>
</reference>
<protein>
    <submittedName>
        <fullName evidence="4">Prepilin peptidase</fullName>
    </submittedName>
</protein>
<feature type="transmembrane region" description="Helical" evidence="2">
    <location>
        <begin position="104"/>
        <end position="127"/>
    </location>
</feature>
<sequence>MSHALMIVAQVGFVVVGAWLTHVDIREHRIPNRIVAPLAGGMLVLCAADAAASESLEPLARGVAGALVLGSVYAILRAASRGALGGGDVKLAVPTGMLLAWEGWIPLLAGGGLAFLIGGVWSIGILVSRRGNAATAVAFGPFIVLGAVTGLAIT</sequence>
<comment type="caution">
    <text evidence="4">The sequence shown here is derived from an EMBL/GenBank/DDBJ whole genome shotgun (WGS) entry which is preliminary data.</text>
</comment>
<dbReference type="OrthoDB" id="2087435at2"/>
<dbReference type="GO" id="GO:0005886">
    <property type="term" value="C:plasma membrane"/>
    <property type="evidence" value="ECO:0007669"/>
    <property type="project" value="TreeGrafter"/>
</dbReference>
<evidence type="ECO:0000256" key="2">
    <source>
        <dbReference type="SAM" id="Phobius"/>
    </source>
</evidence>
<proteinExistence type="inferred from homology"/>
<accession>A0A367Y6F5</accession>
<dbReference type="GO" id="GO:0006465">
    <property type="term" value="P:signal peptide processing"/>
    <property type="evidence" value="ECO:0007669"/>
    <property type="project" value="TreeGrafter"/>
</dbReference>